<proteinExistence type="predicted"/>
<dbReference type="AlphaFoldDB" id="A0A521AAX1"/>
<name>A0A521AAX1_9SPHI</name>
<evidence type="ECO:0000256" key="1">
    <source>
        <dbReference type="SAM" id="SignalP"/>
    </source>
</evidence>
<feature type="chain" id="PRO_5022032972" evidence="1">
    <location>
        <begin position="22"/>
        <end position="532"/>
    </location>
</feature>
<keyword evidence="1" id="KW-0732">Signal</keyword>
<dbReference type="RefSeq" id="WP_142600422.1">
    <property type="nucleotide sequence ID" value="NZ_FXSZ01000001.1"/>
</dbReference>
<feature type="signal peptide" evidence="1">
    <location>
        <begin position="1"/>
        <end position="21"/>
    </location>
</feature>
<evidence type="ECO:0000313" key="3">
    <source>
        <dbReference type="Proteomes" id="UP000315971"/>
    </source>
</evidence>
<keyword evidence="3" id="KW-1185">Reference proteome</keyword>
<dbReference type="Pfam" id="PF16407">
    <property type="entry name" value="PKD_2"/>
    <property type="match status" value="1"/>
</dbReference>
<dbReference type="Proteomes" id="UP000315971">
    <property type="component" value="Unassembled WGS sequence"/>
</dbReference>
<dbReference type="InterPro" id="IPR032183">
    <property type="entry name" value="PKD-like"/>
</dbReference>
<accession>A0A521AAX1</accession>
<gene>
    <name evidence="2" type="ORF">SAMN06265350_10116</name>
</gene>
<dbReference type="PROSITE" id="PS51257">
    <property type="entry name" value="PROKAR_LIPOPROTEIN"/>
    <property type="match status" value="1"/>
</dbReference>
<organism evidence="2 3">
    <name type="scientific">Solitalea koreensis</name>
    <dbReference type="NCBI Taxonomy" id="543615"/>
    <lineage>
        <taxon>Bacteria</taxon>
        <taxon>Pseudomonadati</taxon>
        <taxon>Bacteroidota</taxon>
        <taxon>Sphingobacteriia</taxon>
        <taxon>Sphingobacteriales</taxon>
        <taxon>Sphingobacteriaceae</taxon>
        <taxon>Solitalea</taxon>
    </lineage>
</organism>
<dbReference type="OrthoDB" id="1094435at2"/>
<reference evidence="2 3" key="1">
    <citation type="submission" date="2017-05" db="EMBL/GenBank/DDBJ databases">
        <authorList>
            <person name="Varghese N."/>
            <person name="Submissions S."/>
        </authorList>
    </citation>
    <scope>NUCLEOTIDE SEQUENCE [LARGE SCALE GENOMIC DNA]</scope>
    <source>
        <strain evidence="2 3">DSM 21342</strain>
    </source>
</reference>
<sequence>MKKNIYFSALIALGLFAVGCAKDEGNYNYNKLNTNFVDTAAFLPRYSFKQNEVVNITPSNVTGVNNANLEYEWRLVKSMYTPDPTTGTYIDKQLATTKNLSYKFVEPSGDYALVLYVKDKTNGGITQMINKNIKILPFAMPGWMVLHSNGNSSDVSIIVNEKISNADISKPEKYVVTTGTDSIENNVYSKTNGSKLQDAAGIFSAPQNCVGIFTKTNIGGYRLSSADLRIKVNYSDMFMNRIPTSDVQFQTYDRNGVNELLINKGDVYTIPQPVPGVWNQFGIKCFGKGSDDKELDFVAAPYVATNTNSYLGAFYDTKNKRFLYVNTSREIKEFLAPVTPAVFDARNVGKEMVYAENGYEIATGVGYRTWYSIMQTPGNPNTRELFGLKLDRSDDGARAVTRIDLSTATEMNNAKYFAFGNKSTLMFYATDSKIYQYPYATTGTKVSTLKYDILANYPGNVITGIKLFKIPNQTAAHASDGKLLYIALYNATTQAGTILQIDVDPATGTFGTTVKAYPGFGKIVSMDYKSLN</sequence>
<dbReference type="EMBL" id="FXSZ01000001">
    <property type="protein sequence ID" value="SMO31881.1"/>
    <property type="molecule type" value="Genomic_DNA"/>
</dbReference>
<evidence type="ECO:0000313" key="2">
    <source>
        <dbReference type="EMBL" id="SMO31881.1"/>
    </source>
</evidence>
<protein>
    <submittedName>
        <fullName evidence="2">PKD-like family protein</fullName>
    </submittedName>
</protein>